<protein>
    <submittedName>
        <fullName evidence="2">Uncharacterized protein</fullName>
    </submittedName>
</protein>
<evidence type="ECO:0000313" key="3">
    <source>
        <dbReference type="Proteomes" id="UP000199150"/>
    </source>
</evidence>
<keyword evidence="1" id="KW-0812">Transmembrane</keyword>
<dbReference type="RefSeq" id="WP_090644668.1">
    <property type="nucleotide sequence ID" value="NZ_CBCRYE010000001.1"/>
</dbReference>
<organism evidence="2 3">
    <name type="scientific">Asticcacaulis taihuensis</name>
    <dbReference type="NCBI Taxonomy" id="260084"/>
    <lineage>
        <taxon>Bacteria</taxon>
        <taxon>Pseudomonadati</taxon>
        <taxon>Pseudomonadota</taxon>
        <taxon>Alphaproteobacteria</taxon>
        <taxon>Caulobacterales</taxon>
        <taxon>Caulobacteraceae</taxon>
        <taxon>Asticcacaulis</taxon>
    </lineage>
</organism>
<feature type="transmembrane region" description="Helical" evidence="1">
    <location>
        <begin position="81"/>
        <end position="103"/>
    </location>
</feature>
<dbReference type="OrthoDB" id="7172974at2"/>
<keyword evidence="1" id="KW-0472">Membrane</keyword>
<dbReference type="STRING" id="260084.SAMN02927928_1128"/>
<reference evidence="3" key="1">
    <citation type="submission" date="2016-10" db="EMBL/GenBank/DDBJ databases">
        <authorList>
            <person name="Varghese N."/>
            <person name="Submissions S."/>
        </authorList>
    </citation>
    <scope>NUCLEOTIDE SEQUENCE [LARGE SCALE GENOMIC DNA]</scope>
    <source>
        <strain evidence="3">CGMCC 1.3431</strain>
    </source>
</reference>
<accession>A0A1G4QDC7</accession>
<feature type="transmembrane region" description="Helical" evidence="1">
    <location>
        <begin position="115"/>
        <end position="133"/>
    </location>
</feature>
<dbReference type="EMBL" id="FMTS01000001">
    <property type="protein sequence ID" value="SCW42451.1"/>
    <property type="molecule type" value="Genomic_DNA"/>
</dbReference>
<name>A0A1G4QDC7_9CAUL</name>
<evidence type="ECO:0000313" key="2">
    <source>
        <dbReference type="EMBL" id="SCW42451.1"/>
    </source>
</evidence>
<proteinExistence type="predicted"/>
<evidence type="ECO:0000256" key="1">
    <source>
        <dbReference type="SAM" id="Phobius"/>
    </source>
</evidence>
<sequence length="219" mass="24225">MTIRRFILWLGERLIEWQLAIALLLAVKFLLPVSSESYADFPAFAVGMRETLGNSLADAAFMTQNFMNGDWGLYWANAWRAAGWIIGLHIYLQGIYLFTSLLARRVAPDYPVRGSLIAWVVSFAVLCGLYYHYRDPGSLRLALCLLVGGGLVVASSAAFGLLFTTPVRSVPSRSYSPLPRGPILDEAPPDLPGKLQADLPAVAAPQPSVFRRERLYFSD</sequence>
<dbReference type="Proteomes" id="UP000199150">
    <property type="component" value="Unassembled WGS sequence"/>
</dbReference>
<gene>
    <name evidence="2" type="ORF">SAMN02927928_1128</name>
</gene>
<keyword evidence="1" id="KW-1133">Transmembrane helix</keyword>
<dbReference type="AlphaFoldDB" id="A0A1G4QDC7"/>
<feature type="transmembrane region" description="Helical" evidence="1">
    <location>
        <begin position="139"/>
        <end position="163"/>
    </location>
</feature>
<keyword evidence="3" id="KW-1185">Reference proteome</keyword>